<organism evidence="2 3">
    <name type="scientific">Cutaneotrichosporon spelunceum</name>
    <dbReference type="NCBI Taxonomy" id="1672016"/>
    <lineage>
        <taxon>Eukaryota</taxon>
        <taxon>Fungi</taxon>
        <taxon>Dikarya</taxon>
        <taxon>Basidiomycota</taxon>
        <taxon>Agaricomycotina</taxon>
        <taxon>Tremellomycetes</taxon>
        <taxon>Trichosporonales</taxon>
        <taxon>Trichosporonaceae</taxon>
        <taxon>Cutaneotrichosporon</taxon>
    </lineage>
</organism>
<comment type="caution">
    <text evidence="2">The sequence shown here is derived from an EMBL/GenBank/DDBJ whole genome shotgun (WGS) entry which is preliminary data.</text>
</comment>
<evidence type="ECO:0000259" key="1">
    <source>
        <dbReference type="PROSITE" id="PS51186"/>
    </source>
</evidence>
<dbReference type="AlphaFoldDB" id="A0AAD3TWC2"/>
<feature type="domain" description="N-acetyltransferase" evidence="1">
    <location>
        <begin position="188"/>
        <end position="345"/>
    </location>
</feature>
<keyword evidence="3" id="KW-1185">Reference proteome</keyword>
<reference evidence="2" key="1">
    <citation type="journal article" date="2023" name="BMC Genomics">
        <title>Chromosome-level genome assemblies of Cutaneotrichosporon spp. (Trichosporonales, Basidiomycota) reveal imbalanced evolution between nucleotide sequences and chromosome synteny.</title>
        <authorList>
            <person name="Kobayashi Y."/>
            <person name="Kayamori A."/>
            <person name="Aoki K."/>
            <person name="Shiwa Y."/>
            <person name="Matsutani M."/>
            <person name="Fujita N."/>
            <person name="Sugita T."/>
            <person name="Iwasaki W."/>
            <person name="Tanaka N."/>
            <person name="Takashima M."/>
        </authorList>
    </citation>
    <scope>NUCLEOTIDE SEQUENCE</scope>
    <source>
        <strain evidence="2">HIS016</strain>
    </source>
</reference>
<dbReference type="InterPro" id="IPR016181">
    <property type="entry name" value="Acyl_CoA_acyltransferase"/>
</dbReference>
<accession>A0AAD3TWC2</accession>
<name>A0AAD3TWC2_9TREE</name>
<dbReference type="GO" id="GO:0016747">
    <property type="term" value="F:acyltransferase activity, transferring groups other than amino-acyl groups"/>
    <property type="evidence" value="ECO:0007669"/>
    <property type="project" value="InterPro"/>
</dbReference>
<dbReference type="EMBL" id="BTCM01000004">
    <property type="protein sequence ID" value="GMK57685.1"/>
    <property type="molecule type" value="Genomic_DNA"/>
</dbReference>
<proteinExistence type="predicted"/>
<dbReference type="CDD" id="cd04301">
    <property type="entry name" value="NAT_SF"/>
    <property type="match status" value="1"/>
</dbReference>
<dbReference type="PROSITE" id="PS51186">
    <property type="entry name" value="GNAT"/>
    <property type="match status" value="2"/>
</dbReference>
<evidence type="ECO:0000313" key="2">
    <source>
        <dbReference type="EMBL" id="GMK57685.1"/>
    </source>
</evidence>
<protein>
    <recommendedName>
        <fullName evidence="1">N-acetyltransferase domain-containing protein</fullName>
    </recommendedName>
</protein>
<dbReference type="InterPro" id="IPR000182">
    <property type="entry name" value="GNAT_dom"/>
</dbReference>
<gene>
    <name evidence="2" type="ORF">CspeluHIS016_0405190</name>
</gene>
<reference evidence="2" key="2">
    <citation type="submission" date="2023-06" db="EMBL/GenBank/DDBJ databases">
        <authorList>
            <person name="Kobayashi Y."/>
            <person name="Kayamori A."/>
            <person name="Aoki K."/>
            <person name="Shiwa Y."/>
            <person name="Fujita N."/>
            <person name="Sugita T."/>
            <person name="Iwasaki W."/>
            <person name="Tanaka N."/>
            <person name="Takashima M."/>
        </authorList>
    </citation>
    <scope>NUCLEOTIDE SEQUENCE</scope>
    <source>
        <strain evidence="2">HIS016</strain>
    </source>
</reference>
<sequence>MATITRYSPGESTDALHAVWQATFGADPVRALAAAKIHELLNYPTARVYIAAVSDEVVGWALTYTIRSGCEPDAKSQHLRGGLGALLVHPSHQNQGIGSALHSVAITELEIAVRNSFGLSTPPPDKGSIQLGSVFPRIFPGVPDTPREVAFFKNRGWDMSARESDLYGALPTAANLEQFTAPAEEKGVSFRPATAGDRVELIVMEYAEFGEYCGWPDLYPVFFDAGRQADLHLAVRGGKIIGATIAAMPGSPAHERLAFPDSLGTVPCQARLISGNACSVVACVGVGAAARGSGAGVGMTAAAIADLTRRGADGVFIDWVNMRGFYERFGVAEWWGYITASRVVR</sequence>
<dbReference type="Gene3D" id="3.40.630.30">
    <property type="match status" value="1"/>
</dbReference>
<dbReference type="SUPFAM" id="SSF55729">
    <property type="entry name" value="Acyl-CoA N-acyltransferases (Nat)"/>
    <property type="match status" value="2"/>
</dbReference>
<evidence type="ECO:0000313" key="3">
    <source>
        <dbReference type="Proteomes" id="UP001222932"/>
    </source>
</evidence>
<feature type="domain" description="N-acetyltransferase" evidence="1">
    <location>
        <begin position="2"/>
        <end position="177"/>
    </location>
</feature>
<dbReference type="Pfam" id="PF00583">
    <property type="entry name" value="Acetyltransf_1"/>
    <property type="match status" value="1"/>
</dbReference>
<dbReference type="Proteomes" id="UP001222932">
    <property type="component" value="Unassembled WGS sequence"/>
</dbReference>